<feature type="region of interest" description="Disordered" evidence="1">
    <location>
        <begin position="1"/>
        <end position="22"/>
    </location>
</feature>
<sequence length="44" mass="4727">MLACSAETLGSSRVVDEQDRVSSSTPILPAFMGLETTLSRVKRS</sequence>
<protein>
    <submittedName>
        <fullName evidence="2">Uncharacterized protein</fullName>
    </submittedName>
</protein>
<evidence type="ECO:0000256" key="1">
    <source>
        <dbReference type="SAM" id="MobiDB-lite"/>
    </source>
</evidence>
<reference evidence="2 3" key="1">
    <citation type="submission" date="2015-08" db="EMBL/GenBank/DDBJ databases">
        <authorList>
            <person name="Babu N.S."/>
            <person name="Beckwith C.J."/>
            <person name="Beseler K.G."/>
            <person name="Brison A."/>
            <person name="Carone J.V."/>
            <person name="Caskin T.P."/>
            <person name="Diamond M."/>
            <person name="Durham M.E."/>
            <person name="Foxe J.M."/>
            <person name="Go M."/>
            <person name="Henderson B.A."/>
            <person name="Jones I.B."/>
            <person name="McGettigan J.A."/>
            <person name="Micheletti S.J."/>
            <person name="Nasrallah M.E."/>
            <person name="Ortiz D."/>
            <person name="Piller C.R."/>
            <person name="Privatt S.R."/>
            <person name="Schneider S.L."/>
            <person name="Sharp S."/>
            <person name="Smith T.C."/>
            <person name="Stanton J.D."/>
            <person name="Ullery H.E."/>
            <person name="Wilson R.J."/>
            <person name="Serrano M.G."/>
            <person name="Buck G."/>
            <person name="Lee V."/>
            <person name="Wang Y."/>
            <person name="Carvalho R."/>
            <person name="Voegtly L."/>
            <person name="Shi R."/>
            <person name="Duckworth R."/>
            <person name="Johnson A."/>
            <person name="Loviza R."/>
            <person name="Walstead R."/>
            <person name="Shah Z."/>
            <person name="Kiflezghi M."/>
            <person name="Wade K."/>
            <person name="Ball S.L."/>
            <person name="Bradley K.W."/>
            <person name="Asai D.J."/>
            <person name="Bowman C.A."/>
            <person name="Russell D.A."/>
            <person name="Pope W.H."/>
            <person name="Jacobs-Sera D."/>
            <person name="Hendrix R.W."/>
            <person name="Hatfull G.F."/>
        </authorList>
    </citation>
    <scope>NUCLEOTIDE SEQUENCE [LARGE SCALE GENOMIC DNA]</scope>
    <source>
        <strain evidence="2 3">DSM 27648</strain>
    </source>
</reference>
<name>A0A0K1PLV5_9BACT</name>
<dbReference type="AlphaFoldDB" id="A0A0K1PLV5"/>
<dbReference type="KEGG" id="llu:AKJ09_01169"/>
<dbReference type="EMBL" id="CP012333">
    <property type="protein sequence ID" value="AKU94505.1"/>
    <property type="molecule type" value="Genomic_DNA"/>
</dbReference>
<evidence type="ECO:0000313" key="2">
    <source>
        <dbReference type="EMBL" id="AKU94505.1"/>
    </source>
</evidence>
<gene>
    <name evidence="2" type="ORF">AKJ09_01169</name>
</gene>
<keyword evidence="3" id="KW-1185">Reference proteome</keyword>
<accession>A0A0K1PLV5</accession>
<dbReference type="Proteomes" id="UP000064967">
    <property type="component" value="Chromosome"/>
</dbReference>
<evidence type="ECO:0000313" key="3">
    <source>
        <dbReference type="Proteomes" id="UP000064967"/>
    </source>
</evidence>
<proteinExistence type="predicted"/>
<organism evidence="2 3">
    <name type="scientific">Labilithrix luteola</name>
    <dbReference type="NCBI Taxonomy" id="1391654"/>
    <lineage>
        <taxon>Bacteria</taxon>
        <taxon>Pseudomonadati</taxon>
        <taxon>Myxococcota</taxon>
        <taxon>Polyangia</taxon>
        <taxon>Polyangiales</taxon>
        <taxon>Labilitrichaceae</taxon>
        <taxon>Labilithrix</taxon>
    </lineage>
</organism>